<proteinExistence type="predicted"/>
<reference evidence="3" key="1">
    <citation type="journal article" date="2013" name="J. Plant Res.">
        <title>Effect of fungi and light on seed germination of three Opuntia species from semiarid lands of central Mexico.</title>
        <authorList>
            <person name="Delgado-Sanchez P."/>
            <person name="Jimenez-Bremont J.F."/>
            <person name="Guerrero-Gonzalez Mde L."/>
            <person name="Flores J."/>
        </authorList>
    </citation>
    <scope>NUCLEOTIDE SEQUENCE</scope>
    <source>
        <tissue evidence="3">Cladode</tissue>
    </source>
</reference>
<sequence>MMVKFLYYVIVFFILVPQGLSQCSLRNMTMKQVKVAHEYVKNKPVWKVTITNKCYCTQLDVKISCSGFKTVKPVHPSSMKMISRTKGLALLNGGHPIYPYSSFSFTYAWSLPFRFSLVSSQIACS</sequence>
<organism evidence="3">
    <name type="scientific">Opuntia streptacantha</name>
    <name type="common">Prickly pear cactus</name>
    <name type="synonym">Opuntia cardona</name>
    <dbReference type="NCBI Taxonomy" id="393608"/>
    <lineage>
        <taxon>Eukaryota</taxon>
        <taxon>Viridiplantae</taxon>
        <taxon>Streptophyta</taxon>
        <taxon>Embryophyta</taxon>
        <taxon>Tracheophyta</taxon>
        <taxon>Spermatophyta</taxon>
        <taxon>Magnoliopsida</taxon>
        <taxon>eudicotyledons</taxon>
        <taxon>Gunneridae</taxon>
        <taxon>Pentapetalae</taxon>
        <taxon>Caryophyllales</taxon>
        <taxon>Cactineae</taxon>
        <taxon>Cactaceae</taxon>
        <taxon>Opuntioideae</taxon>
        <taxon>Opuntia</taxon>
    </lineage>
</organism>
<reference evidence="3" key="2">
    <citation type="submission" date="2020-07" db="EMBL/GenBank/DDBJ databases">
        <authorList>
            <person name="Vera ALvarez R."/>
            <person name="Arias-Moreno D.M."/>
            <person name="Jimenez-Jacinto V."/>
            <person name="Jimenez-Bremont J.F."/>
            <person name="Swaminathan K."/>
            <person name="Moose S.P."/>
            <person name="Guerrero-Gonzalez M.L."/>
            <person name="Marino-Ramirez L."/>
            <person name="Landsman D."/>
            <person name="Rodriguez-Kessler M."/>
            <person name="Delgado-Sanchez P."/>
        </authorList>
    </citation>
    <scope>NUCLEOTIDE SEQUENCE</scope>
    <source>
        <tissue evidence="3">Cladode</tissue>
    </source>
</reference>
<feature type="signal peptide" evidence="2">
    <location>
        <begin position="1"/>
        <end position="21"/>
    </location>
</feature>
<keyword evidence="1 2" id="KW-0732">Signal</keyword>
<dbReference type="PANTHER" id="PTHR33184:SF72">
    <property type="entry name" value="BETA-1,3-N-ACETYLGLUCOSAMINYLTRANSFERASE FAMILY PROTEIN"/>
    <property type="match status" value="1"/>
</dbReference>
<accession>A0A7C8ZJD7</accession>
<evidence type="ECO:0000256" key="2">
    <source>
        <dbReference type="SAM" id="SignalP"/>
    </source>
</evidence>
<name>A0A7C8ZJD7_OPUST</name>
<evidence type="ECO:0000313" key="3">
    <source>
        <dbReference type="EMBL" id="MBA4643791.1"/>
    </source>
</evidence>
<dbReference type="GO" id="GO:0001709">
    <property type="term" value="P:cell fate determination"/>
    <property type="evidence" value="ECO:0007669"/>
    <property type="project" value="TreeGrafter"/>
</dbReference>
<dbReference type="Pfam" id="PF24068">
    <property type="entry name" value="TPD1_C"/>
    <property type="match status" value="1"/>
</dbReference>
<dbReference type="AlphaFoldDB" id="A0A7C8ZJD7"/>
<dbReference type="PANTHER" id="PTHR33184">
    <property type="entry name" value="PROTEIN TAPETUM DETERMINANT 1-LIKE-RELATED"/>
    <property type="match status" value="1"/>
</dbReference>
<evidence type="ECO:0000256" key="1">
    <source>
        <dbReference type="ARBA" id="ARBA00022729"/>
    </source>
</evidence>
<dbReference type="EMBL" id="GISG01135278">
    <property type="protein sequence ID" value="MBA4643791.1"/>
    <property type="molecule type" value="Transcribed_RNA"/>
</dbReference>
<protein>
    <submittedName>
        <fullName evidence="3">Uncharacterized protein</fullName>
    </submittedName>
</protein>
<feature type="chain" id="PRO_5027564715" evidence="2">
    <location>
        <begin position="22"/>
        <end position="125"/>
    </location>
</feature>
<dbReference type="InterPro" id="IPR040361">
    <property type="entry name" value="TPD1"/>
</dbReference>